<dbReference type="InterPro" id="IPR000700">
    <property type="entry name" value="PAS-assoc_C"/>
</dbReference>
<reference evidence="6 7" key="1">
    <citation type="submission" date="2016-10" db="EMBL/GenBank/DDBJ databases">
        <authorList>
            <person name="de Groot N.N."/>
        </authorList>
    </citation>
    <scope>NUCLEOTIDE SEQUENCE [LARGE SCALE GENOMIC DNA]</scope>
    <source>
        <strain evidence="6 7">DSM 26880</strain>
    </source>
</reference>
<name>A0A1H3ILR3_9RHOB</name>
<dbReference type="CDD" id="cd00130">
    <property type="entry name" value="PAS"/>
    <property type="match status" value="1"/>
</dbReference>
<organism evidence="6 7">
    <name type="scientific">Citreimonas salinaria</name>
    <dbReference type="NCBI Taxonomy" id="321339"/>
    <lineage>
        <taxon>Bacteria</taxon>
        <taxon>Pseudomonadati</taxon>
        <taxon>Pseudomonadota</taxon>
        <taxon>Alphaproteobacteria</taxon>
        <taxon>Rhodobacterales</taxon>
        <taxon>Roseobacteraceae</taxon>
        <taxon>Citreimonas</taxon>
    </lineage>
</organism>
<gene>
    <name evidence="6" type="ORF">SAMN05444340_105129</name>
</gene>
<keyword evidence="2" id="KW-0288">FMN</keyword>
<sequence>MEDIRDAIDFLHRSSVALVLSDAMQPDHPLIYANPAFEALTGYANKDVQDRNCRFLQDGHANEEARETLRDALEGGRSTQVVLRNRTRGGFDFDNLLFIEPLRTGRGEIKYFVGSQFDVTRLVDIERRTSAHAGTLQQELDRLQQVNRLLIHENHGHLARSASQVVQQWMRRAESRR</sequence>
<dbReference type="Gene3D" id="3.30.450.20">
    <property type="entry name" value="PAS domain"/>
    <property type="match status" value="1"/>
</dbReference>
<dbReference type="PANTHER" id="PTHR47429:SF2">
    <property type="entry name" value="PROTEIN TWIN LOV 1"/>
    <property type="match status" value="1"/>
</dbReference>
<dbReference type="PROSITE" id="PS50113">
    <property type="entry name" value="PAC"/>
    <property type="match status" value="1"/>
</dbReference>
<feature type="domain" description="PAC" evidence="5">
    <location>
        <begin position="77"/>
        <end position="131"/>
    </location>
</feature>
<evidence type="ECO:0000313" key="6">
    <source>
        <dbReference type="EMBL" id="SDY28295.1"/>
    </source>
</evidence>
<keyword evidence="7" id="KW-1185">Reference proteome</keyword>
<evidence type="ECO:0000313" key="7">
    <source>
        <dbReference type="Proteomes" id="UP000199286"/>
    </source>
</evidence>
<dbReference type="PANTHER" id="PTHR47429">
    <property type="entry name" value="PROTEIN TWIN LOV 1"/>
    <property type="match status" value="1"/>
</dbReference>
<dbReference type="OrthoDB" id="489241at2"/>
<dbReference type="SUPFAM" id="SSF55785">
    <property type="entry name" value="PYP-like sensor domain (PAS domain)"/>
    <property type="match status" value="1"/>
</dbReference>
<dbReference type="Proteomes" id="UP000199286">
    <property type="component" value="Unassembled WGS sequence"/>
</dbReference>
<evidence type="ECO:0000259" key="4">
    <source>
        <dbReference type="PROSITE" id="PS50112"/>
    </source>
</evidence>
<dbReference type="NCBIfam" id="TIGR00229">
    <property type="entry name" value="sensory_box"/>
    <property type="match status" value="1"/>
</dbReference>
<proteinExistence type="predicted"/>
<dbReference type="AlphaFoldDB" id="A0A1H3ILR3"/>
<dbReference type="PROSITE" id="PS50112">
    <property type="entry name" value="PAS"/>
    <property type="match status" value="1"/>
</dbReference>
<protein>
    <submittedName>
        <fullName evidence="6">PAS domain S-box-containing protein</fullName>
    </submittedName>
</protein>
<dbReference type="RefSeq" id="WP_089882164.1">
    <property type="nucleotide sequence ID" value="NZ_FNPF01000005.1"/>
</dbReference>
<keyword evidence="1" id="KW-0285">Flavoprotein</keyword>
<dbReference type="STRING" id="321339.SAMN05444340_105129"/>
<evidence type="ECO:0000259" key="5">
    <source>
        <dbReference type="PROSITE" id="PS50113"/>
    </source>
</evidence>
<keyword evidence="3" id="KW-0157">Chromophore</keyword>
<evidence type="ECO:0000256" key="2">
    <source>
        <dbReference type="ARBA" id="ARBA00022643"/>
    </source>
</evidence>
<evidence type="ECO:0000256" key="1">
    <source>
        <dbReference type="ARBA" id="ARBA00022630"/>
    </source>
</evidence>
<evidence type="ECO:0000256" key="3">
    <source>
        <dbReference type="ARBA" id="ARBA00022991"/>
    </source>
</evidence>
<feature type="domain" description="PAS" evidence="4">
    <location>
        <begin position="1"/>
        <end position="76"/>
    </location>
</feature>
<dbReference type="EMBL" id="FNPF01000005">
    <property type="protein sequence ID" value="SDY28295.1"/>
    <property type="molecule type" value="Genomic_DNA"/>
</dbReference>
<dbReference type="Pfam" id="PF13426">
    <property type="entry name" value="PAS_9"/>
    <property type="match status" value="1"/>
</dbReference>
<accession>A0A1H3ILR3</accession>
<dbReference type="InterPro" id="IPR000014">
    <property type="entry name" value="PAS"/>
</dbReference>
<dbReference type="InterPro" id="IPR035965">
    <property type="entry name" value="PAS-like_dom_sf"/>
</dbReference>